<name>A0A8C2QY95_CAPHI</name>
<dbReference type="RefSeq" id="XP_013829965.1">
    <property type="nucleotide sequence ID" value="XM_013974511.2"/>
</dbReference>
<evidence type="ECO:0000259" key="2">
    <source>
        <dbReference type="Pfam" id="PF14739"/>
    </source>
</evidence>
<feature type="coiled-coil region" evidence="1">
    <location>
        <begin position="277"/>
        <end position="304"/>
    </location>
</feature>
<dbReference type="Ensembl" id="ENSCHIT00010024617.1">
    <property type="protein sequence ID" value="ENSCHIP00010017548.1"/>
    <property type="gene ID" value="ENSCHIG00010012862.1"/>
</dbReference>
<feature type="domain" description="DUF4472" evidence="2">
    <location>
        <begin position="112"/>
        <end position="217"/>
    </location>
</feature>
<dbReference type="InterPro" id="IPR029329">
    <property type="entry name" value="DUF4472"/>
</dbReference>
<dbReference type="GeneID" id="102188820"/>
<dbReference type="Pfam" id="PF14739">
    <property type="entry name" value="DUF4472"/>
    <property type="match status" value="1"/>
</dbReference>
<evidence type="ECO:0000313" key="3">
    <source>
        <dbReference type="Ensembl" id="ENSCHIP00010017548.1"/>
    </source>
</evidence>
<keyword evidence="1" id="KW-0175">Coiled coil</keyword>
<sequence length="544" mass="59888">MKRKPERCHQPLNCPACPRGRGTGSLLGTTEALATQTTVLQQQASSRCDTGLRAACSPFCVCMEHVAAPEPPPRATENVLPRAEAWLPGVPGGAAAWATNLGIELPSDLELSEEQRLQVCKELVDLQIKNQRLQEQHDAEIFELKSEILWLESRMLELELQGAQAAPAEADPGHHPALAQELGHKARGQGHSFRHRLQAQSTDFLTPENKQQELGDGTGVQPPSLKLPAEAKRVQEQHGARQKALETCVAALGRQLQGAWEEARTAGQQLAAQAVVLSACRGQLHQAEAENAQLQLQLKKLNEAYAIRLKHCARIVAGYADGAGPKPTVAALRTFLETTLEDIRAAHHSREQQLARAARSYRKCLADLSRRHEELLTAHSVQQMLVDPVRAPRTRRAAFGAAPSDVALLPQHTVTESSHQMEDQAKLEKQLQKLKAQEGSSEVSQGGTLEPQGLEAASWAQIRQNLQEFARGTQAELERERAQLLVRATMAEEQLSELQEYVDQHLGRYKQEILRLRKLAGTGDPWKVGAIPSDKPQHPRTCSH</sequence>
<dbReference type="CTD" id="124093"/>
<dbReference type="PANTHER" id="PTHR22106:SF5">
    <property type="entry name" value="COILED-COIL DOMAIN-CONTAINING PROTEIN 78"/>
    <property type="match status" value="1"/>
</dbReference>
<dbReference type="InterPro" id="IPR039873">
    <property type="entry name" value="CCDC78"/>
</dbReference>
<organism evidence="3">
    <name type="scientific">Capra hircus</name>
    <name type="common">Goat</name>
    <dbReference type="NCBI Taxonomy" id="9925"/>
    <lineage>
        <taxon>Eukaryota</taxon>
        <taxon>Metazoa</taxon>
        <taxon>Chordata</taxon>
        <taxon>Craniata</taxon>
        <taxon>Vertebrata</taxon>
        <taxon>Euteleostomi</taxon>
        <taxon>Mammalia</taxon>
        <taxon>Eutheria</taxon>
        <taxon>Laurasiatheria</taxon>
        <taxon>Artiodactyla</taxon>
        <taxon>Ruminantia</taxon>
        <taxon>Pecora</taxon>
        <taxon>Bovidae</taxon>
        <taxon>Caprinae</taxon>
        <taxon>Capra</taxon>
    </lineage>
</organism>
<reference evidence="3" key="1">
    <citation type="submission" date="2019-03" db="EMBL/GenBank/DDBJ databases">
        <title>Genome sequencing and reference-guided assembly of Black Bengal Goat (Capra hircus).</title>
        <authorList>
            <person name="Siddiki A.Z."/>
            <person name="Baten A."/>
            <person name="Billah M."/>
            <person name="Alam M.A.U."/>
            <person name="Shawrob K.S.M."/>
            <person name="Saha S."/>
            <person name="Chowdhury M."/>
            <person name="Rahman A.H."/>
            <person name="Stear M."/>
            <person name="Miah G."/>
            <person name="Das G.B."/>
            <person name="Hossain M.M."/>
            <person name="Kumkum M."/>
            <person name="Islam M.S."/>
            <person name="Mollah A.M."/>
            <person name="Ahsan A."/>
            <person name="Tusar F."/>
            <person name="Khan M.K.I."/>
        </authorList>
    </citation>
    <scope>NUCLEOTIDE SEQUENCE [LARGE SCALE GENOMIC DNA]</scope>
</reference>
<gene>
    <name evidence="3" type="primary">CCDC78</name>
</gene>
<reference evidence="3" key="2">
    <citation type="submission" date="2025-08" db="UniProtKB">
        <authorList>
            <consortium name="Ensembl"/>
        </authorList>
    </citation>
    <scope>IDENTIFICATION</scope>
</reference>
<dbReference type="PANTHER" id="PTHR22106">
    <property type="entry name" value="COILED-COIL DOMAIN-CONTAINING PROTEIN 78"/>
    <property type="match status" value="1"/>
</dbReference>
<dbReference type="OrthoDB" id="2113965at2759"/>
<dbReference type="AlphaFoldDB" id="A0A8C2QY95"/>
<protein>
    <submittedName>
        <fullName evidence="3">Coiled-coil domain containing 78</fullName>
    </submittedName>
</protein>
<evidence type="ECO:0000256" key="1">
    <source>
        <dbReference type="SAM" id="Coils"/>
    </source>
</evidence>
<proteinExistence type="predicted"/>
<accession>A0A8C2QY95</accession>
<feature type="coiled-coil region" evidence="1">
    <location>
        <begin position="463"/>
        <end position="494"/>
    </location>
</feature>
<dbReference type="GO" id="GO:0005737">
    <property type="term" value="C:cytoplasm"/>
    <property type="evidence" value="ECO:0007669"/>
    <property type="project" value="TreeGrafter"/>
</dbReference>